<feature type="binding site" evidence="4">
    <location>
        <position position="211"/>
    </location>
    <ligand>
        <name>substrate</name>
    </ligand>
</feature>
<reference evidence="7 8" key="2">
    <citation type="submission" date="2019-05" db="EMBL/GenBank/DDBJ databases">
        <authorList>
            <person name="Suflita J.M."/>
            <person name="Marks C.R."/>
        </authorList>
    </citation>
    <scope>NUCLEOTIDE SEQUENCE [LARGE SCALE GENOMIC DNA]</scope>
    <source>
        <strain evidence="7 8">ALDC</strain>
    </source>
</reference>
<comment type="caution">
    <text evidence="4">Lacks conserved residue(s) required for the propagation of feature annotation.</text>
</comment>
<evidence type="ECO:0000259" key="5">
    <source>
        <dbReference type="Pfam" id="PF01979"/>
    </source>
</evidence>
<dbReference type="Proteomes" id="UP000298602">
    <property type="component" value="Chromosome"/>
</dbReference>
<feature type="binding site" evidence="4">
    <location>
        <position position="88"/>
    </location>
    <ligand>
        <name>Zn(2+)</name>
        <dbReference type="ChEBI" id="CHEBI:29105"/>
    </ligand>
</feature>
<feature type="binding site" evidence="4">
    <location>
        <position position="326"/>
    </location>
    <ligand>
        <name>substrate</name>
    </ligand>
</feature>
<keyword evidence="1 4" id="KW-0479">Metal-binding</keyword>
<feature type="binding site" evidence="4">
    <location>
        <position position="326"/>
    </location>
    <ligand>
        <name>Zn(2+)</name>
        <dbReference type="ChEBI" id="CHEBI:29105"/>
    </ligand>
</feature>
<feature type="binding site" evidence="4">
    <location>
        <position position="241"/>
    </location>
    <ligand>
        <name>substrate</name>
    </ligand>
</feature>
<dbReference type="InterPro" id="IPR050287">
    <property type="entry name" value="MTA/SAH_deaminase"/>
</dbReference>
<dbReference type="GO" id="GO:0050270">
    <property type="term" value="F:S-adenosylhomocysteine deaminase activity"/>
    <property type="evidence" value="ECO:0007669"/>
    <property type="project" value="UniProtKB-UniRule"/>
</dbReference>
<protein>
    <recommendedName>
        <fullName evidence="4">5-methylthioadenosine/S-adenosylhomocysteine deaminase</fullName>
        <shortName evidence="4">MTA/SAH deaminase</shortName>
        <ecNumber evidence="4">3.5.4.28</ecNumber>
        <ecNumber evidence="4">3.5.4.31</ecNumber>
    </recommendedName>
</protein>
<dbReference type="SUPFAM" id="SSF51338">
    <property type="entry name" value="Composite domain of metallo-dependent hydrolases"/>
    <property type="match status" value="2"/>
</dbReference>
<dbReference type="GO" id="GO:0046872">
    <property type="term" value="F:metal ion binding"/>
    <property type="evidence" value="ECO:0007669"/>
    <property type="project" value="UniProtKB-KW"/>
</dbReference>
<proteinExistence type="inferred from homology"/>
<keyword evidence="3 4" id="KW-0862">Zinc</keyword>
<evidence type="ECO:0000256" key="4">
    <source>
        <dbReference type="HAMAP-Rule" id="MF_01281"/>
    </source>
</evidence>
<evidence type="ECO:0000256" key="3">
    <source>
        <dbReference type="ARBA" id="ARBA00022833"/>
    </source>
</evidence>
<dbReference type="PANTHER" id="PTHR43794:SF11">
    <property type="entry name" value="AMIDOHYDROLASE-RELATED DOMAIN-CONTAINING PROTEIN"/>
    <property type="match status" value="1"/>
</dbReference>
<dbReference type="EC" id="3.5.4.28" evidence="4"/>
<evidence type="ECO:0000256" key="2">
    <source>
        <dbReference type="ARBA" id="ARBA00022801"/>
    </source>
</evidence>
<dbReference type="InterPro" id="IPR032466">
    <property type="entry name" value="Metal_Hydrolase"/>
</dbReference>
<sequence length="462" mass="50268">MSDPSRKRSHRDVPRAEVPQQVDWLLSPVEWLVTCDEAFRVWAPGAVAVRGDTIVAVGSRDAVEGSFRGRRRKDLSGCIVCPGLVNTHVHGAMSVFRGIADDLPLQRWLKEIIFPIEAAHVNADLVYLGTLLSTVEMILGGTTTFCDGYFFEGTAAVAVRDSGIRAVLGQGILGFPTPDQPDPSKAMDRATAFLKSFPSGNHRLRPSLFCHAPYTCSPETLLWVKGICREHGCLFQTHLSETRSEVEDLTRKYGRRPVIFLDDLGILDAGTLCAHAVWVDEEEIARLAERRVAVSHNPQSNMKLGAGAAPVPRMLEAGLTVGLGTDGCASNNDLDLFGEMAAAARLHKVVTGNPVACSAQQVLRMATRMGARALGWDSDIGSIEAGKKADLIAVDCRSPHLTPLYDPVSHLVYAARSSDVSLVWVGGDLVVEDGKIRTVDEEKLRREVAALARRISRSLTFR</sequence>
<comment type="function">
    <text evidence="4">Catalyzes the deamination of 5-methylthioadenosine and S-adenosyl-L-homocysteine into 5-methylthioinosine and S-inosyl-L-homocysteine, respectively. Is also able to deaminate adenosine.</text>
</comment>
<feature type="binding site" evidence="4">
    <location>
        <position position="238"/>
    </location>
    <ligand>
        <name>Zn(2+)</name>
        <dbReference type="ChEBI" id="CHEBI:29105"/>
    </ligand>
</feature>
<dbReference type="EMBL" id="CP040098">
    <property type="protein sequence ID" value="QCQ23363.1"/>
    <property type="molecule type" value="Genomic_DNA"/>
</dbReference>
<dbReference type="SUPFAM" id="SSF51556">
    <property type="entry name" value="Metallo-dependent hydrolases"/>
    <property type="match status" value="1"/>
</dbReference>
<dbReference type="Gene3D" id="3.20.20.140">
    <property type="entry name" value="Metal-dependent hydrolases"/>
    <property type="match status" value="1"/>
</dbReference>
<dbReference type="AlphaFoldDB" id="A0A4P8L6H5"/>
<dbReference type="Gene3D" id="2.30.40.10">
    <property type="entry name" value="Urease, subunit C, domain 1"/>
    <property type="match status" value="1"/>
</dbReference>
<organism evidence="7 8">
    <name type="scientific">Desulfoglaeba alkanexedens ALDC</name>
    <dbReference type="NCBI Taxonomy" id="980445"/>
    <lineage>
        <taxon>Bacteria</taxon>
        <taxon>Pseudomonadati</taxon>
        <taxon>Thermodesulfobacteriota</taxon>
        <taxon>Syntrophobacteria</taxon>
        <taxon>Syntrophobacterales</taxon>
        <taxon>Syntrophobacteraceae</taxon>
        <taxon>Desulfoglaeba</taxon>
    </lineage>
</organism>
<reference evidence="7 8" key="1">
    <citation type="submission" date="2019-05" db="EMBL/GenBank/DDBJ databases">
        <title>The Complete Genome Sequence of the n-alkane-degrading Desulfoglaeba alkanexedens ALDC reveals multiple alkylsuccinate synthase gene clusters.</title>
        <authorList>
            <person name="Callaghan A.V."/>
            <person name="Davidova I.A."/>
            <person name="Duncan K.E."/>
            <person name="Morris B."/>
            <person name="McInerney M.J."/>
        </authorList>
    </citation>
    <scope>NUCLEOTIDE SEQUENCE [LARGE SCALE GENOMIC DNA]</scope>
    <source>
        <strain evidence="7 8">ALDC</strain>
    </source>
</reference>
<dbReference type="InterPro" id="IPR023512">
    <property type="entry name" value="Deaminase_MtaD/DadD"/>
</dbReference>
<gene>
    <name evidence="4" type="primary">mtaD</name>
    <name evidence="6" type="ORF">FDQ92_00080</name>
    <name evidence="7" type="ORF">FDQ92_15015</name>
</gene>
<feature type="binding site" evidence="4">
    <location>
        <position position="117"/>
    </location>
    <ligand>
        <name>substrate</name>
    </ligand>
</feature>
<dbReference type="Pfam" id="PF01979">
    <property type="entry name" value="Amidohydro_1"/>
    <property type="match status" value="1"/>
</dbReference>
<evidence type="ECO:0000313" key="7">
    <source>
        <dbReference type="EMBL" id="QCQ23363.1"/>
    </source>
</evidence>
<feature type="domain" description="Amidohydrolase-related" evidence="5">
    <location>
        <begin position="79"/>
        <end position="430"/>
    </location>
</feature>
<dbReference type="CDD" id="cd01298">
    <property type="entry name" value="ATZ_TRZ_like"/>
    <property type="match status" value="1"/>
</dbReference>
<keyword evidence="2 4" id="KW-0378">Hydrolase</keyword>
<dbReference type="EC" id="3.5.4.31" evidence="4"/>
<comment type="catalytic activity">
    <reaction evidence="4">
        <text>S-adenosyl-L-homocysteine + H2O + H(+) = S-inosyl-L-homocysteine + NH4(+)</text>
        <dbReference type="Rhea" id="RHEA:20716"/>
        <dbReference type="ChEBI" id="CHEBI:15377"/>
        <dbReference type="ChEBI" id="CHEBI:15378"/>
        <dbReference type="ChEBI" id="CHEBI:28938"/>
        <dbReference type="ChEBI" id="CHEBI:57856"/>
        <dbReference type="ChEBI" id="CHEBI:57985"/>
        <dbReference type="EC" id="3.5.4.28"/>
    </reaction>
</comment>
<dbReference type="HAMAP" id="MF_01281">
    <property type="entry name" value="MTA_SAH_deamin"/>
    <property type="match status" value="1"/>
</dbReference>
<feature type="binding site" evidence="4">
    <location>
        <position position="90"/>
    </location>
    <ligand>
        <name>Zn(2+)</name>
        <dbReference type="ChEBI" id="CHEBI:29105"/>
    </ligand>
</feature>
<dbReference type="KEGG" id="dax:FDQ92_15015"/>
<dbReference type="EMBL" id="CP040098">
    <property type="protein sequence ID" value="QCQ20738.1"/>
    <property type="molecule type" value="Genomic_DNA"/>
</dbReference>
<comment type="cofactor">
    <cofactor evidence="4">
        <name>Zn(2+)</name>
        <dbReference type="ChEBI" id="CHEBI:29105"/>
    </cofactor>
    <text evidence="4">Binds 1 zinc ion per subunit.</text>
</comment>
<dbReference type="FunFam" id="3.20.20.140:FF:000014">
    <property type="entry name" value="5-methylthioadenosine/S-adenosylhomocysteine deaminase"/>
    <property type="match status" value="1"/>
</dbReference>
<dbReference type="PANTHER" id="PTHR43794">
    <property type="entry name" value="AMINOHYDROLASE SSNA-RELATED"/>
    <property type="match status" value="1"/>
</dbReference>
<dbReference type="KEGG" id="dax:FDQ92_00080"/>
<dbReference type="GO" id="GO:0090614">
    <property type="term" value="F:5'-methylthioadenosine deaminase activity"/>
    <property type="evidence" value="ECO:0007669"/>
    <property type="project" value="UniProtKB-UniRule"/>
</dbReference>
<evidence type="ECO:0000313" key="6">
    <source>
        <dbReference type="EMBL" id="QCQ20738.1"/>
    </source>
</evidence>
<comment type="catalytic activity">
    <reaction evidence="4">
        <text>S-methyl-5'-thioadenosine + H2O + H(+) = S-methyl-5'-thioinosine + NH4(+)</text>
        <dbReference type="Rhea" id="RHEA:25025"/>
        <dbReference type="ChEBI" id="CHEBI:15377"/>
        <dbReference type="ChEBI" id="CHEBI:15378"/>
        <dbReference type="ChEBI" id="CHEBI:17509"/>
        <dbReference type="ChEBI" id="CHEBI:28938"/>
        <dbReference type="ChEBI" id="CHEBI:48595"/>
        <dbReference type="EC" id="3.5.4.31"/>
    </reaction>
</comment>
<evidence type="ECO:0000256" key="1">
    <source>
        <dbReference type="ARBA" id="ARBA00022723"/>
    </source>
</evidence>
<name>A0A4P8L6H5_9BACT</name>
<dbReference type="OrthoDB" id="9807210at2"/>
<evidence type="ECO:0000313" key="8">
    <source>
        <dbReference type="Proteomes" id="UP000298602"/>
    </source>
</evidence>
<dbReference type="RefSeq" id="WP_137422708.1">
    <property type="nucleotide sequence ID" value="NZ_CP040098.1"/>
</dbReference>
<comment type="similarity">
    <text evidence="4">Belongs to the metallo-dependent hydrolases superfamily. MTA/SAH deaminase family.</text>
</comment>
<accession>A0A4P8L6H5</accession>
<dbReference type="InterPro" id="IPR006680">
    <property type="entry name" value="Amidohydro-rel"/>
</dbReference>
<keyword evidence="8" id="KW-1185">Reference proteome</keyword>
<dbReference type="InterPro" id="IPR011059">
    <property type="entry name" value="Metal-dep_hydrolase_composite"/>
</dbReference>